<dbReference type="GO" id="GO:0016740">
    <property type="term" value="F:transferase activity"/>
    <property type="evidence" value="ECO:0007669"/>
    <property type="project" value="UniProtKB-KW"/>
</dbReference>
<gene>
    <name evidence="2" type="ORF">DAT561_1123</name>
</gene>
<proteinExistence type="predicted"/>
<organism evidence="2 3">
    <name type="scientific">Melissococcus plutonius</name>
    <dbReference type="NCBI Taxonomy" id="33970"/>
    <lineage>
        <taxon>Bacteria</taxon>
        <taxon>Bacillati</taxon>
        <taxon>Bacillota</taxon>
        <taxon>Bacilli</taxon>
        <taxon>Lactobacillales</taxon>
        <taxon>Enterococcaceae</taxon>
        <taxon>Melissococcus</taxon>
    </lineage>
</organism>
<feature type="domain" description="Glycosyltransferase 2-like" evidence="1">
    <location>
        <begin position="5"/>
        <end position="167"/>
    </location>
</feature>
<dbReference type="PANTHER" id="PTHR10859:SF114">
    <property type="entry name" value="DOLICHOL-PHOSPHATE MANNOSYLTRANSFERASE"/>
    <property type="match status" value="1"/>
</dbReference>
<dbReference type="RefSeq" id="WP_015695118.1">
    <property type="nucleotide sequence ID" value="NZ_AP018492.1"/>
</dbReference>
<dbReference type="PANTHER" id="PTHR10859">
    <property type="entry name" value="GLYCOSYL TRANSFERASE"/>
    <property type="match status" value="1"/>
</dbReference>
<evidence type="ECO:0000313" key="2">
    <source>
        <dbReference type="EMBL" id="BBC61231.1"/>
    </source>
</evidence>
<protein>
    <submittedName>
        <fullName evidence="2">Glycosyl transferase, group 2 family</fullName>
    </submittedName>
</protein>
<dbReference type="InterPro" id="IPR029044">
    <property type="entry name" value="Nucleotide-diphossugar_trans"/>
</dbReference>
<evidence type="ECO:0000259" key="1">
    <source>
        <dbReference type="Pfam" id="PF00535"/>
    </source>
</evidence>
<dbReference type="Gene3D" id="3.90.550.10">
    <property type="entry name" value="Spore Coat Polysaccharide Biosynthesis Protein SpsA, Chain A"/>
    <property type="match status" value="1"/>
</dbReference>
<reference evidence="2 3" key="1">
    <citation type="submission" date="2018-01" db="EMBL/GenBank/DDBJ databases">
        <title>Whole genome sequence of Melissococcus plutonius DAT561.</title>
        <authorList>
            <person name="Okumura K."/>
            <person name="Takamatsu D."/>
            <person name="Okura M."/>
        </authorList>
    </citation>
    <scope>NUCLEOTIDE SEQUENCE [LARGE SCALE GENOMIC DNA]</scope>
    <source>
        <strain evidence="2 3">DAT561</strain>
    </source>
</reference>
<name>A0A2Z5Y373_9ENTE</name>
<dbReference type="Pfam" id="PF00535">
    <property type="entry name" value="Glycos_transf_2"/>
    <property type="match status" value="1"/>
</dbReference>
<dbReference type="AlphaFoldDB" id="A0A2Z5Y373"/>
<accession>A0A2Z5Y373</accession>
<dbReference type="EMBL" id="AP018492">
    <property type="protein sequence ID" value="BBC61231.1"/>
    <property type="molecule type" value="Genomic_DNA"/>
</dbReference>
<keyword evidence="2" id="KW-0808">Transferase</keyword>
<dbReference type="GO" id="GO:0006487">
    <property type="term" value="P:protein N-linked glycosylation"/>
    <property type="evidence" value="ECO:0007669"/>
    <property type="project" value="TreeGrafter"/>
</dbReference>
<dbReference type="SUPFAM" id="SSF53448">
    <property type="entry name" value="Nucleotide-diphospho-sugar transferases"/>
    <property type="match status" value="1"/>
</dbReference>
<sequence>MKIILIIPAYNEEENILRTIESIERFKRLQKLQYELDYVVINDGSTDKTKEILDTHDINAIHLIMNLGIGGAVQTGYKYALANNYDIAVQFDGDGQHDINSLPDLIQPIINENYDFTIGSRFMPGNEAKFQSTRMRRRGISLLSLFIKLASRTTIYDVTSGYRAGNKNVIAFFAKRYPTHYPEPESIVHLIKKKFTIAECPVNMMERVGGISSIRSLSSIKYMIEVSSAIIIASFMKERD</sequence>
<dbReference type="InterPro" id="IPR001173">
    <property type="entry name" value="Glyco_trans_2-like"/>
</dbReference>
<dbReference type="CDD" id="cd04179">
    <property type="entry name" value="DPM_DPG-synthase_like"/>
    <property type="match status" value="1"/>
</dbReference>
<dbReference type="GeneID" id="57043669"/>
<evidence type="ECO:0000313" key="3">
    <source>
        <dbReference type="Proteomes" id="UP000269226"/>
    </source>
</evidence>
<dbReference type="Proteomes" id="UP000269226">
    <property type="component" value="Chromosome"/>
</dbReference>